<dbReference type="PANTHER" id="PTHR39344:SF1">
    <property type="entry name" value="UPF0182 PROTEIN SLL1060"/>
    <property type="match status" value="1"/>
</dbReference>
<proteinExistence type="inferred from homology"/>
<protein>
    <submittedName>
        <fullName evidence="6">Unannotated protein</fullName>
    </submittedName>
</protein>
<reference evidence="6" key="1">
    <citation type="submission" date="2020-05" db="EMBL/GenBank/DDBJ databases">
        <authorList>
            <person name="Chiriac C."/>
            <person name="Salcher M."/>
            <person name="Ghai R."/>
            <person name="Kavagutti S V."/>
        </authorList>
    </citation>
    <scope>NUCLEOTIDE SEQUENCE</scope>
</reference>
<feature type="transmembrane region" description="Helical" evidence="5">
    <location>
        <begin position="12"/>
        <end position="32"/>
    </location>
</feature>
<feature type="transmembrane region" description="Helical" evidence="5">
    <location>
        <begin position="205"/>
        <end position="222"/>
    </location>
</feature>
<keyword evidence="4 5" id="KW-0472">Membrane</keyword>
<accession>A0A6J6PEH3</accession>
<dbReference type="GO" id="GO:0005576">
    <property type="term" value="C:extracellular region"/>
    <property type="evidence" value="ECO:0007669"/>
    <property type="project" value="TreeGrafter"/>
</dbReference>
<dbReference type="Pfam" id="PF03699">
    <property type="entry name" value="UPF0182"/>
    <property type="match status" value="1"/>
</dbReference>
<feature type="transmembrane region" description="Helical" evidence="5">
    <location>
        <begin position="277"/>
        <end position="298"/>
    </location>
</feature>
<feature type="transmembrane region" description="Helical" evidence="5">
    <location>
        <begin position="159"/>
        <end position="185"/>
    </location>
</feature>
<keyword evidence="3 5" id="KW-1133">Transmembrane helix</keyword>
<sequence length="945" mass="102226">MATRKDRQVSPVTVSIVILSAIFFSLVGAAGVYTDWLWFEQLGFSGVFTTQIVAQVVLFAAAAVIAGIFTWFTVWFAIKTRPVYVRQIEGDPLAVYRALAEQLRKVAQIVLPIVAAVFAGLAASAQWQVVAVWANSTKTGDVDAQFGLDVSFYLFELPFYTFLVGFFSTLIFFVLALTIAGHLVFGNIRFTGRSATVAKPARIQIAATAAVFLVTQGASQWLDQYSTLTSDAGLFTGATYSDVNATIPSFQILALIAFVVAALFMVTAVIGRWRIALVGTSLMVVSSIVLAGVFPWVVQSFQVVPNERTLEAPYIQRNLDATKKAYGLDKIEMVEYKAKTDTDASALRADVDTTANIRIIDPGLVSSAFRQLQQVQQYYSFANHLDVGRYQIDGKTQDTVIAVRELNQSGLGSSQSWYNNTIVYTHGYGVVAAYGNQSAVDGQPVFLQSGIPNEGLLGKFEPRIYFGENSPAYSIVGPTADGPRELDFPDSTGASASSYTFTGNGGPKLDNFMTKIAYALKFQSEQILLSDAIGDKSQILYNRDPLQRVQAVAPYLTLDSDPYPAVVNGRVLWIVDGYTTSANYPYSSAENYSQSIADSASERSLTRGQINYIRNSVKATVDAYDGSVKLYAWDDADPILKTWSKIYPNTVLPVSQMSGELISHVRYPSDLFKLQRSVLGSYHVKDAGVFYSQSDGWMTPNDPTGSVSPANGSTLQPPYYLSMKLPGETDTKFSLYSTFIPRATSAQSRNVLRGYLVADSEAGSEAGKVGANYGKLTLLSIPKDLNIPGPGLVQNNFSADSEVSKLLNILRQGSTTVLNGNLLTLPVGGGLLYVQPVYIQSTGETSYPLLKKVLVAFGDKIAFEDTLSGALDVLFGGDTGTPLPDDGEQPGEPITVNAQIKAQLAIAERAIADKAAAMAANDWTAYGKAEARLNAAIEQLLKLLG</sequence>
<evidence type="ECO:0000256" key="1">
    <source>
        <dbReference type="ARBA" id="ARBA00022475"/>
    </source>
</evidence>
<evidence type="ECO:0000256" key="5">
    <source>
        <dbReference type="SAM" id="Phobius"/>
    </source>
</evidence>
<organism evidence="6">
    <name type="scientific">freshwater metagenome</name>
    <dbReference type="NCBI Taxonomy" id="449393"/>
    <lineage>
        <taxon>unclassified sequences</taxon>
        <taxon>metagenomes</taxon>
        <taxon>ecological metagenomes</taxon>
    </lineage>
</organism>
<keyword evidence="1" id="KW-1003">Cell membrane</keyword>
<evidence type="ECO:0000256" key="2">
    <source>
        <dbReference type="ARBA" id="ARBA00022692"/>
    </source>
</evidence>
<feature type="transmembrane region" description="Helical" evidence="5">
    <location>
        <begin position="52"/>
        <end position="78"/>
    </location>
</feature>
<keyword evidence="2 5" id="KW-0812">Transmembrane</keyword>
<evidence type="ECO:0000256" key="3">
    <source>
        <dbReference type="ARBA" id="ARBA00022989"/>
    </source>
</evidence>
<dbReference type="GO" id="GO:0016020">
    <property type="term" value="C:membrane"/>
    <property type="evidence" value="ECO:0007669"/>
    <property type="project" value="InterPro"/>
</dbReference>
<feature type="transmembrane region" description="Helical" evidence="5">
    <location>
        <begin position="106"/>
        <end position="127"/>
    </location>
</feature>
<evidence type="ECO:0000256" key="4">
    <source>
        <dbReference type="ARBA" id="ARBA00023136"/>
    </source>
</evidence>
<dbReference type="EMBL" id="CAEZXK010000056">
    <property type="protein sequence ID" value="CAB4695155.1"/>
    <property type="molecule type" value="Genomic_DNA"/>
</dbReference>
<feature type="transmembrane region" description="Helical" evidence="5">
    <location>
        <begin position="250"/>
        <end position="270"/>
    </location>
</feature>
<name>A0A6J6PEH3_9ZZZZ</name>
<gene>
    <name evidence="6" type="ORF">UFOPK2370_01206</name>
</gene>
<dbReference type="HAMAP" id="MF_01600">
    <property type="entry name" value="UPF0182"/>
    <property type="match status" value="1"/>
</dbReference>
<evidence type="ECO:0000313" key="6">
    <source>
        <dbReference type="EMBL" id="CAB4695155.1"/>
    </source>
</evidence>
<dbReference type="InterPro" id="IPR005372">
    <property type="entry name" value="UPF0182"/>
</dbReference>
<dbReference type="AlphaFoldDB" id="A0A6J6PEH3"/>
<dbReference type="PANTHER" id="PTHR39344">
    <property type="entry name" value="UPF0182 PROTEIN SLL1060"/>
    <property type="match status" value="1"/>
</dbReference>